<keyword evidence="4" id="KW-0274">FAD</keyword>
<dbReference type="Pfam" id="PF07992">
    <property type="entry name" value="Pyr_redox_2"/>
    <property type="match status" value="1"/>
</dbReference>
<dbReference type="EMBL" id="CP144913">
    <property type="protein sequence ID" value="WXB75459.1"/>
    <property type="molecule type" value="Genomic_DNA"/>
</dbReference>
<dbReference type="InterPro" id="IPR036188">
    <property type="entry name" value="FAD/NAD-bd_sf"/>
</dbReference>
<evidence type="ECO:0000256" key="1">
    <source>
        <dbReference type="ARBA" id="ARBA00001974"/>
    </source>
</evidence>
<dbReference type="SUPFAM" id="SSF51905">
    <property type="entry name" value="FAD/NAD(P)-binding domain"/>
    <property type="match status" value="2"/>
</dbReference>
<evidence type="ECO:0000256" key="2">
    <source>
        <dbReference type="ARBA" id="ARBA00005272"/>
    </source>
</evidence>
<evidence type="ECO:0000256" key="4">
    <source>
        <dbReference type="ARBA" id="ARBA00022827"/>
    </source>
</evidence>
<dbReference type="RefSeq" id="WP_338748180.1">
    <property type="nucleotide sequence ID" value="NZ_CP144913.1"/>
</dbReference>
<dbReference type="Proteomes" id="UP001382727">
    <property type="component" value="Chromosome"/>
</dbReference>
<comment type="similarity">
    <text evidence="2">Belongs to the NADH dehydrogenase family.</text>
</comment>
<protein>
    <submittedName>
        <fullName evidence="7">FAD-dependent oxidoreductase</fullName>
    </submittedName>
</protein>
<dbReference type="Gene3D" id="3.50.50.100">
    <property type="match status" value="1"/>
</dbReference>
<evidence type="ECO:0000313" key="7">
    <source>
        <dbReference type="EMBL" id="WXB75459.1"/>
    </source>
</evidence>
<dbReference type="InterPro" id="IPR023753">
    <property type="entry name" value="FAD/NAD-binding_dom"/>
</dbReference>
<proteinExistence type="inferred from homology"/>
<organism evidence="7 8">
    <name type="scientific">Janibacter alittae</name>
    <dbReference type="NCBI Taxonomy" id="3115209"/>
    <lineage>
        <taxon>Bacteria</taxon>
        <taxon>Bacillati</taxon>
        <taxon>Actinomycetota</taxon>
        <taxon>Actinomycetes</taxon>
        <taxon>Micrococcales</taxon>
        <taxon>Intrasporangiaceae</taxon>
        <taxon>Janibacter</taxon>
    </lineage>
</organism>
<gene>
    <name evidence="7" type="ORF">V1351_10915</name>
</gene>
<evidence type="ECO:0000256" key="3">
    <source>
        <dbReference type="ARBA" id="ARBA00022630"/>
    </source>
</evidence>
<name>A0ABZ2MEG9_9MICO</name>
<dbReference type="InterPro" id="IPR051169">
    <property type="entry name" value="NADH-Q_oxidoreductase"/>
</dbReference>
<keyword evidence="3" id="KW-0285">Flavoprotein</keyword>
<keyword evidence="5" id="KW-0560">Oxidoreductase</keyword>
<evidence type="ECO:0000259" key="6">
    <source>
        <dbReference type="Pfam" id="PF07992"/>
    </source>
</evidence>
<dbReference type="PRINTS" id="PR00368">
    <property type="entry name" value="FADPNR"/>
</dbReference>
<evidence type="ECO:0000256" key="5">
    <source>
        <dbReference type="ARBA" id="ARBA00023002"/>
    </source>
</evidence>
<keyword evidence="8" id="KW-1185">Reference proteome</keyword>
<comment type="cofactor">
    <cofactor evidence="1">
        <name>FAD</name>
        <dbReference type="ChEBI" id="CHEBI:57692"/>
    </cofactor>
</comment>
<sequence>MAPTKALLVGAGHAHLHLIRHADELTAAGYEVRLLAPRYLDYSAVASATAVGDLPRGAGRVDVRALAVAGVDFHESTLASLDPQRRVATGADGARFDYDVLSLNIGSVVAPRGMRVHPSVVRVKPVAALLELGARLAASPRSAATVTVVGGGATGIELAAHLAVRWGVGRVHLVEAGPVIGADLPSGARHRVLHLLERRGVALHTGSAVHEVGERGLVCGDGRELAHDVAVLATGLSAPPVLDAPGLADERGVPLQHTHRDGIYAAGDCARFLPHPLPRLGVHGVRQGPVLHHSLLARIHGRELPEYRPRRRPLSILDLGGGVGLAVRGRWWWYGAGALRLKRRIDDRWLTAHRR</sequence>
<accession>A0ABZ2MEG9</accession>
<dbReference type="PANTHER" id="PTHR42913:SF9">
    <property type="entry name" value="SLR1591 PROTEIN"/>
    <property type="match status" value="1"/>
</dbReference>
<reference evidence="7 8" key="1">
    <citation type="submission" date="2024-02" db="EMBL/GenBank/DDBJ databases">
        <title>Janibacter sp. nov., isolated from gut of marine sandworm.</title>
        <authorList>
            <person name="Kim B."/>
            <person name="Jun M.O."/>
            <person name="Shin N.-R."/>
        </authorList>
    </citation>
    <scope>NUCLEOTIDE SEQUENCE [LARGE SCALE GENOMIC DNA]</scope>
    <source>
        <strain evidence="7 8">A1S7</strain>
    </source>
</reference>
<feature type="domain" description="FAD/NAD(P)-binding" evidence="6">
    <location>
        <begin position="7"/>
        <end position="288"/>
    </location>
</feature>
<evidence type="ECO:0000313" key="8">
    <source>
        <dbReference type="Proteomes" id="UP001382727"/>
    </source>
</evidence>
<dbReference type="PANTHER" id="PTHR42913">
    <property type="entry name" value="APOPTOSIS-INDUCING FACTOR 1"/>
    <property type="match status" value="1"/>
</dbReference>